<dbReference type="Pfam" id="PF13649">
    <property type="entry name" value="Methyltransf_25"/>
    <property type="match status" value="1"/>
</dbReference>
<dbReference type="PANTHER" id="PTHR44942">
    <property type="entry name" value="METHYLTRANSF_11 DOMAIN-CONTAINING PROTEIN"/>
    <property type="match status" value="1"/>
</dbReference>
<evidence type="ECO:0000313" key="4">
    <source>
        <dbReference type="EMBL" id="SFK82686.1"/>
    </source>
</evidence>
<evidence type="ECO:0000259" key="3">
    <source>
        <dbReference type="Pfam" id="PF13649"/>
    </source>
</evidence>
<dbReference type="Gene3D" id="3.40.50.150">
    <property type="entry name" value="Vaccinia Virus protein VP39"/>
    <property type="match status" value="1"/>
</dbReference>
<proteinExistence type="predicted"/>
<feature type="domain" description="Methyltransferase" evidence="3">
    <location>
        <begin position="40"/>
        <end position="133"/>
    </location>
</feature>
<dbReference type="RefSeq" id="WP_092961507.1">
    <property type="nucleotide sequence ID" value="NZ_FOSQ01000008.1"/>
</dbReference>
<dbReference type="EMBL" id="FOSQ01000008">
    <property type="protein sequence ID" value="SFK82686.1"/>
    <property type="molecule type" value="Genomic_DNA"/>
</dbReference>
<organism evidence="4 5">
    <name type="scientific">Falsiroseomonas stagni DSM 19981</name>
    <dbReference type="NCBI Taxonomy" id="1123062"/>
    <lineage>
        <taxon>Bacteria</taxon>
        <taxon>Pseudomonadati</taxon>
        <taxon>Pseudomonadota</taxon>
        <taxon>Alphaproteobacteria</taxon>
        <taxon>Acetobacterales</taxon>
        <taxon>Roseomonadaceae</taxon>
        <taxon>Falsiroseomonas</taxon>
    </lineage>
</organism>
<dbReference type="CDD" id="cd02440">
    <property type="entry name" value="AdoMet_MTases"/>
    <property type="match status" value="1"/>
</dbReference>
<dbReference type="OrthoDB" id="9797252at2"/>
<protein>
    <submittedName>
        <fullName evidence="4">Methyltransferase domain-containing protein</fullName>
    </submittedName>
</protein>
<evidence type="ECO:0000313" key="5">
    <source>
        <dbReference type="Proteomes" id="UP000199473"/>
    </source>
</evidence>
<dbReference type="InterPro" id="IPR051052">
    <property type="entry name" value="Diverse_substrate_MTase"/>
</dbReference>
<keyword evidence="1 4" id="KW-0489">Methyltransferase</keyword>
<reference evidence="4 5" key="1">
    <citation type="submission" date="2016-10" db="EMBL/GenBank/DDBJ databases">
        <authorList>
            <person name="de Groot N.N."/>
        </authorList>
    </citation>
    <scope>NUCLEOTIDE SEQUENCE [LARGE SCALE GENOMIC DNA]</scope>
    <source>
        <strain evidence="4 5">DSM 19981</strain>
    </source>
</reference>
<dbReference type="Proteomes" id="UP000199473">
    <property type="component" value="Unassembled WGS sequence"/>
</dbReference>
<evidence type="ECO:0000256" key="2">
    <source>
        <dbReference type="ARBA" id="ARBA00022679"/>
    </source>
</evidence>
<gene>
    <name evidence="4" type="ORF">SAMN02745775_10846</name>
</gene>
<keyword evidence="5" id="KW-1185">Reference proteome</keyword>
<keyword evidence="2 4" id="KW-0808">Transferase</keyword>
<evidence type="ECO:0000256" key="1">
    <source>
        <dbReference type="ARBA" id="ARBA00022603"/>
    </source>
</evidence>
<dbReference type="PANTHER" id="PTHR44942:SF4">
    <property type="entry name" value="METHYLTRANSFERASE TYPE 11 DOMAIN-CONTAINING PROTEIN"/>
    <property type="match status" value="1"/>
</dbReference>
<sequence length="257" mass="27684">MTNPDWSLTSADYARHRQGFPPRFFDLLAREGLLRDGATVLDLGTGTGTLARGLAARGAAVLGLDPAPGQIAAARRLAAEEGLADRARFVEGLAERTGQPGEGFDLVIAGQCWHWFDRGLAAAEAGRVLKPGGAVVICHYDWLPLPGSVAHATEWLIEAHNPRWRMGNGTGFYPAWAGDLSLAGFRDIGFAGFDHEALYSREDWRGRVRASAGVGGALGGDAVARFDAELATLLDQRFGPDPLVVPHRIFAIWGYRR</sequence>
<dbReference type="GO" id="GO:0032259">
    <property type="term" value="P:methylation"/>
    <property type="evidence" value="ECO:0007669"/>
    <property type="project" value="UniProtKB-KW"/>
</dbReference>
<dbReference type="GO" id="GO:0008757">
    <property type="term" value="F:S-adenosylmethionine-dependent methyltransferase activity"/>
    <property type="evidence" value="ECO:0007669"/>
    <property type="project" value="InterPro"/>
</dbReference>
<dbReference type="AlphaFoldDB" id="A0A1I4CRL1"/>
<accession>A0A1I4CRL1</accession>
<name>A0A1I4CRL1_9PROT</name>
<dbReference type="InterPro" id="IPR041698">
    <property type="entry name" value="Methyltransf_25"/>
</dbReference>
<dbReference type="SUPFAM" id="SSF53335">
    <property type="entry name" value="S-adenosyl-L-methionine-dependent methyltransferases"/>
    <property type="match status" value="1"/>
</dbReference>
<dbReference type="STRING" id="1123062.SAMN02745775_10846"/>
<dbReference type="InterPro" id="IPR029063">
    <property type="entry name" value="SAM-dependent_MTases_sf"/>
</dbReference>